<organism evidence="1 2">
    <name type="scientific">Phytophthora infestans</name>
    <name type="common">Potato late blight agent</name>
    <name type="synonym">Botrytis infestans</name>
    <dbReference type="NCBI Taxonomy" id="4787"/>
    <lineage>
        <taxon>Eukaryota</taxon>
        <taxon>Sar</taxon>
        <taxon>Stramenopiles</taxon>
        <taxon>Oomycota</taxon>
        <taxon>Peronosporomycetes</taxon>
        <taxon>Peronosporales</taxon>
        <taxon>Peronosporaceae</taxon>
        <taxon>Phytophthora</taxon>
    </lineage>
</organism>
<gene>
    <name evidence="1" type="ORF">GN958_ATG18933</name>
</gene>
<dbReference type="AlphaFoldDB" id="A0A8S9TTR5"/>
<dbReference type="Proteomes" id="UP000704712">
    <property type="component" value="Unassembled WGS sequence"/>
</dbReference>
<proteinExistence type="predicted"/>
<reference evidence="1" key="1">
    <citation type="submission" date="2020-03" db="EMBL/GenBank/DDBJ databases">
        <title>Hybrid Assembly of Korean Phytophthora infestans isolates.</title>
        <authorList>
            <person name="Prokchorchik M."/>
            <person name="Lee Y."/>
            <person name="Seo J."/>
            <person name="Cho J.-H."/>
            <person name="Park Y.-E."/>
            <person name="Jang D.-C."/>
            <person name="Im J.-S."/>
            <person name="Choi J.-G."/>
            <person name="Park H.-J."/>
            <person name="Lee G.-B."/>
            <person name="Lee Y.-G."/>
            <person name="Hong S.-Y."/>
            <person name="Cho K."/>
            <person name="Sohn K.H."/>
        </authorList>
    </citation>
    <scope>NUCLEOTIDE SEQUENCE</scope>
    <source>
        <strain evidence="1">KR_2_A2</strain>
    </source>
</reference>
<comment type="caution">
    <text evidence="1">The sequence shown here is derived from an EMBL/GenBank/DDBJ whole genome shotgun (WGS) entry which is preliminary data.</text>
</comment>
<evidence type="ECO:0000313" key="2">
    <source>
        <dbReference type="Proteomes" id="UP000704712"/>
    </source>
</evidence>
<protein>
    <recommendedName>
        <fullName evidence="3">PiggyBac transposable element-derived protein domain-containing protein</fullName>
    </recommendedName>
</protein>
<dbReference type="EMBL" id="JAACNO010002657">
    <property type="protein sequence ID" value="KAF4131900.1"/>
    <property type="molecule type" value="Genomic_DNA"/>
</dbReference>
<sequence>MEVVGDVKAAAKEHKRRENGLKTAQKTPFVPPQQRSANAGYIVFRDKRVVIIAAANGHAATDGANDREVKVSAPKILREAKEEIVICLWQLSTCICNLSDTANHRELIEDIVGSDLSQHMLTRSRRKLLCLLCSIRGDKNRVQYACTRCRKNAAVIDALNAVILTTREMPISKTLSAGVFTCDLGYALADRTEVWTRPLNASKPRQALGERMNLRPLSQNQLGRIGNIQ</sequence>
<accession>A0A8S9TTR5</accession>
<name>A0A8S9TTR5_PHYIN</name>
<evidence type="ECO:0000313" key="1">
    <source>
        <dbReference type="EMBL" id="KAF4131900.1"/>
    </source>
</evidence>
<evidence type="ECO:0008006" key="3">
    <source>
        <dbReference type="Google" id="ProtNLM"/>
    </source>
</evidence>